<keyword evidence="2" id="KW-1185">Reference proteome</keyword>
<reference evidence="1" key="1">
    <citation type="submission" date="2020-09" db="EMBL/GenBank/DDBJ databases">
        <title>A novel bacterium of genus Paenibacillus, isolated from South China Sea.</title>
        <authorList>
            <person name="Huang H."/>
            <person name="Mo K."/>
            <person name="Hu Y."/>
        </authorList>
    </citation>
    <scope>NUCLEOTIDE SEQUENCE</scope>
    <source>
        <strain evidence="1">IB182363</strain>
    </source>
</reference>
<dbReference type="EMBL" id="JACXJA010000031">
    <property type="protein sequence ID" value="MBD2864673.1"/>
    <property type="molecule type" value="Genomic_DNA"/>
</dbReference>
<gene>
    <name evidence="1" type="ORF">IDH45_22045</name>
</gene>
<dbReference type="RefSeq" id="WP_190930294.1">
    <property type="nucleotide sequence ID" value="NZ_JACXJA010000031.1"/>
</dbReference>
<name>A0A927CAX1_9BACL</name>
<comment type="caution">
    <text evidence="1">The sequence shown here is derived from an EMBL/GenBank/DDBJ whole genome shotgun (WGS) entry which is preliminary data.</text>
</comment>
<accession>A0A927CAX1</accession>
<evidence type="ECO:0000313" key="2">
    <source>
        <dbReference type="Proteomes" id="UP000639396"/>
    </source>
</evidence>
<proteinExistence type="predicted"/>
<dbReference type="Proteomes" id="UP000639396">
    <property type="component" value="Unassembled WGS sequence"/>
</dbReference>
<dbReference type="AlphaFoldDB" id="A0A927CAX1"/>
<evidence type="ECO:0000313" key="1">
    <source>
        <dbReference type="EMBL" id="MBD2864673.1"/>
    </source>
</evidence>
<sequence length="48" mass="5585">MTILIVILLIIIILLLLHINSKLPGRDYIQEALKRDQERAKQKENSSE</sequence>
<organism evidence="1 2">
    <name type="scientific">Paenibacillus oceani</name>
    <dbReference type="NCBI Taxonomy" id="2772510"/>
    <lineage>
        <taxon>Bacteria</taxon>
        <taxon>Bacillati</taxon>
        <taxon>Bacillota</taxon>
        <taxon>Bacilli</taxon>
        <taxon>Bacillales</taxon>
        <taxon>Paenibacillaceae</taxon>
        <taxon>Paenibacillus</taxon>
    </lineage>
</organism>
<protein>
    <submittedName>
        <fullName evidence="1">Uncharacterized protein</fullName>
    </submittedName>
</protein>